<dbReference type="Gene3D" id="3.20.20.140">
    <property type="entry name" value="Metal-dependent hydrolases"/>
    <property type="match status" value="1"/>
</dbReference>
<dbReference type="RefSeq" id="WP_111701304.1">
    <property type="nucleotide sequence ID" value="NZ_QFZU02000082.1"/>
</dbReference>
<dbReference type="SUPFAM" id="SSF51556">
    <property type="entry name" value="Metallo-dependent hydrolases"/>
    <property type="match status" value="1"/>
</dbReference>
<feature type="domain" description="Amidohydrolase 3" evidence="2">
    <location>
        <begin position="121"/>
        <end position="550"/>
    </location>
</feature>
<evidence type="ECO:0000256" key="1">
    <source>
        <dbReference type="SAM" id="MobiDB-lite"/>
    </source>
</evidence>
<feature type="region of interest" description="Disordered" evidence="1">
    <location>
        <begin position="17"/>
        <end position="64"/>
    </location>
</feature>
<evidence type="ECO:0000313" key="4">
    <source>
        <dbReference type="Proteomes" id="UP000262538"/>
    </source>
</evidence>
<evidence type="ECO:0000259" key="2">
    <source>
        <dbReference type="Pfam" id="PF07969"/>
    </source>
</evidence>
<dbReference type="Gene3D" id="3.30.1490.130">
    <property type="entry name" value="D-aminoacylase. Domain 3"/>
    <property type="match status" value="1"/>
</dbReference>
<evidence type="ECO:0000313" key="3">
    <source>
        <dbReference type="EMBL" id="RGA03407.1"/>
    </source>
</evidence>
<feature type="region of interest" description="Disordered" evidence="1">
    <location>
        <begin position="90"/>
        <end position="112"/>
    </location>
</feature>
<organism evidence="3 4">
    <name type="scientific">Microbispora triticiradicis</name>
    <dbReference type="NCBI Taxonomy" id="2200763"/>
    <lineage>
        <taxon>Bacteria</taxon>
        <taxon>Bacillati</taxon>
        <taxon>Actinomycetota</taxon>
        <taxon>Actinomycetes</taxon>
        <taxon>Streptosporangiales</taxon>
        <taxon>Streptosporangiaceae</taxon>
        <taxon>Microbispora</taxon>
    </lineage>
</organism>
<keyword evidence="4" id="KW-1185">Reference proteome</keyword>
<protein>
    <submittedName>
        <fullName evidence="3">D-aminoacylase</fullName>
    </submittedName>
</protein>
<dbReference type="Gene3D" id="2.30.40.10">
    <property type="entry name" value="Urease, subunit C, domain 1"/>
    <property type="match status" value="2"/>
</dbReference>
<dbReference type="PANTHER" id="PTHR11647">
    <property type="entry name" value="HYDRANTOINASE/DIHYDROPYRIMIDINASE FAMILY MEMBER"/>
    <property type="match status" value="1"/>
</dbReference>
<dbReference type="InterPro" id="IPR013108">
    <property type="entry name" value="Amidohydro_3"/>
</dbReference>
<dbReference type="InterPro" id="IPR011059">
    <property type="entry name" value="Metal-dep_hydrolase_composite"/>
</dbReference>
<dbReference type="EMBL" id="QFZU02000082">
    <property type="protein sequence ID" value="RGA03407.1"/>
    <property type="molecule type" value="Genomic_DNA"/>
</dbReference>
<comment type="caution">
    <text evidence="3">The sequence shown here is derived from an EMBL/GenBank/DDBJ whole genome shotgun (WGS) entry which is preliminary data.</text>
</comment>
<feature type="compositionally biased region" description="Gly residues" evidence="1">
    <location>
        <begin position="94"/>
        <end position="109"/>
    </location>
</feature>
<dbReference type="InterPro" id="IPR023100">
    <property type="entry name" value="D-aminoacylase_insert_dom_sf"/>
</dbReference>
<reference evidence="3 4" key="1">
    <citation type="submission" date="2018-08" db="EMBL/GenBank/DDBJ databases">
        <title>Microbispora. triticiradicis sp. nov., a novel actinomycete isolated from the root of wheat (Triticum aestivum L.)).</title>
        <authorList>
            <person name="Han C."/>
        </authorList>
    </citation>
    <scope>NUCLEOTIDE SEQUENCE [LARGE SCALE GENOMIC DNA]</scope>
    <source>
        <strain evidence="3 4">NEAU-HRDPA2-9</strain>
    </source>
</reference>
<proteinExistence type="predicted"/>
<dbReference type="InterPro" id="IPR050378">
    <property type="entry name" value="Metallo-dep_Hydrolases_sf"/>
</dbReference>
<dbReference type="InterPro" id="IPR032466">
    <property type="entry name" value="Metal_Hydrolase"/>
</dbReference>
<gene>
    <name evidence="3" type="ORF">DI270_019360</name>
</gene>
<dbReference type="PANTHER" id="PTHR11647:SF1">
    <property type="entry name" value="COLLAPSIN RESPONSE MEDIATOR PROTEIN"/>
    <property type="match status" value="1"/>
</dbReference>
<name>A0ABX9LHS3_9ACTN</name>
<dbReference type="Proteomes" id="UP000262538">
    <property type="component" value="Unassembled WGS sequence"/>
</dbReference>
<accession>A0ABX9LHS3</accession>
<sequence>MTGAGTRFDLLVRGGLVVDGTGRPARPADVGVSGGRLTVLPPGSSSGSSSGPGSGSSPGSAADAAEVLDARGRVVSPGFVDVHTHSDGVALLGDGDGSGNGSGNGSGDGSGRELVRASVLQGVTTEICGNCGSSLFPALPERLAAMRAETRITFGGDVGAYADFAGFAAAHAGVPRANHLASLVGHGTLRAGVLGPVDRPARPDELRAMCALLDASLAQGAAGLSTGLIYTPGSYAGTAEVVALAEVAARHGKPYVTHLRDEMSRVEEALEEAVEISRRSGAALHVSHHKTAGRYAWGRTERTLPRLAELRAGGMDVTCDVYPYTAGSTALAAMLPPWANDGGLRALTARLGDPAQRDRMRRAIAEGVPGWENTVGNGGWDRISVACAPRHPRAEGATIADLAAAAGADPLDVAADLLVAEGGEVTIISHSMIEEDVRRVLAAPYAMIGSDGVPKPGGRPHPRWAGTFPRVLGRYVRELGLLGLEEAVHKMTGMAAARFGLTGRGVIRDGAHADLVVFDPAAVADRATFTEPLLPPAGVDAVVVGGAVVVRDGEETGARPGRVLAL</sequence>
<dbReference type="SUPFAM" id="SSF51338">
    <property type="entry name" value="Composite domain of metallo-dependent hydrolases"/>
    <property type="match status" value="1"/>
</dbReference>
<dbReference type="Pfam" id="PF07969">
    <property type="entry name" value="Amidohydro_3"/>
    <property type="match status" value="1"/>
</dbReference>